<dbReference type="Pfam" id="PF09777">
    <property type="entry name" value="OSTMP1"/>
    <property type="match status" value="1"/>
</dbReference>
<keyword evidence="1" id="KW-1133">Transmembrane helix</keyword>
<name>A0AAW2HDX4_9NEOP</name>
<organism evidence="3">
    <name type="scientific">Menopon gallinae</name>
    <name type="common">poultry shaft louse</name>
    <dbReference type="NCBI Taxonomy" id="328185"/>
    <lineage>
        <taxon>Eukaryota</taxon>
        <taxon>Metazoa</taxon>
        <taxon>Ecdysozoa</taxon>
        <taxon>Arthropoda</taxon>
        <taxon>Hexapoda</taxon>
        <taxon>Insecta</taxon>
        <taxon>Pterygota</taxon>
        <taxon>Neoptera</taxon>
        <taxon>Paraneoptera</taxon>
        <taxon>Psocodea</taxon>
        <taxon>Troctomorpha</taxon>
        <taxon>Phthiraptera</taxon>
        <taxon>Amblycera</taxon>
        <taxon>Menoponidae</taxon>
        <taxon>Menopon</taxon>
    </lineage>
</organism>
<evidence type="ECO:0000313" key="3">
    <source>
        <dbReference type="EMBL" id="KAL0267882.1"/>
    </source>
</evidence>
<comment type="caution">
    <text evidence="3">The sequence shown here is derived from an EMBL/GenBank/DDBJ whole genome shotgun (WGS) entry which is preliminary data.</text>
</comment>
<evidence type="ECO:0008006" key="4">
    <source>
        <dbReference type="Google" id="ProtNLM"/>
    </source>
</evidence>
<feature type="chain" id="PRO_5043553790" description="Osteopetrosis-associated transmembrane protein 1" evidence="2">
    <location>
        <begin position="23"/>
        <end position="284"/>
    </location>
</feature>
<accession>A0AAW2HDX4</accession>
<feature type="signal peptide" evidence="2">
    <location>
        <begin position="1"/>
        <end position="22"/>
    </location>
</feature>
<reference evidence="3" key="1">
    <citation type="journal article" date="2024" name="Gigascience">
        <title>Chromosome-level genome of the poultry shaft louse Menopon gallinae provides insight into the host-switching and adaptive evolution of parasitic lice.</title>
        <authorList>
            <person name="Xu Y."/>
            <person name="Ma L."/>
            <person name="Liu S."/>
            <person name="Liang Y."/>
            <person name="Liu Q."/>
            <person name="He Z."/>
            <person name="Tian L."/>
            <person name="Duan Y."/>
            <person name="Cai W."/>
            <person name="Li H."/>
            <person name="Song F."/>
        </authorList>
    </citation>
    <scope>NUCLEOTIDE SEQUENCE</scope>
    <source>
        <strain evidence="3">Cailab_2023a</strain>
    </source>
</reference>
<dbReference type="AlphaFoldDB" id="A0AAW2HDX4"/>
<proteinExistence type="predicted"/>
<dbReference type="PANTHER" id="PTHR15644">
    <property type="entry name" value="OSTEOPETROSIS ASSOCIATED TRANSMEMBRANE PROTEIN 1"/>
    <property type="match status" value="1"/>
</dbReference>
<sequence length="284" mass="32986">MDCTHFIKIIVLLLFQNNFIGGLGIKTDVDDADVCTFLLQNFASASAEFMFCSISNARPIQMCTLCVDSYSGVVEGHSNIFRVEESENKTCRDELINLDRLAIIEAGYSYIRDLWLKANCKNCFLPNPNTTTPFQLSNETKEFQRLHLELKKCLDANYNESTREYNREVCKICSSKYSDMNTFYGNLKKDLNDLLCMDIVDSMNVTQNLWSDRLHCGETIMFLEWQLITYTTVVLIIPIVFYLCAWRFTKTKPSDVSHQKRLSERIREKWRSRTGSMASQIRFH</sequence>
<evidence type="ECO:0000256" key="2">
    <source>
        <dbReference type="SAM" id="SignalP"/>
    </source>
</evidence>
<dbReference type="EMBL" id="JARGDH010000005">
    <property type="protein sequence ID" value="KAL0267882.1"/>
    <property type="molecule type" value="Genomic_DNA"/>
</dbReference>
<dbReference type="GO" id="GO:0005829">
    <property type="term" value="C:cytosol"/>
    <property type="evidence" value="ECO:0007669"/>
    <property type="project" value="TreeGrafter"/>
</dbReference>
<keyword evidence="1" id="KW-0812">Transmembrane</keyword>
<keyword evidence="2" id="KW-0732">Signal</keyword>
<feature type="transmembrane region" description="Helical" evidence="1">
    <location>
        <begin position="225"/>
        <end position="245"/>
    </location>
</feature>
<keyword evidence="1" id="KW-0472">Membrane</keyword>
<protein>
    <recommendedName>
        <fullName evidence="4">Osteopetrosis-associated transmembrane protein 1</fullName>
    </recommendedName>
</protein>
<dbReference type="InterPro" id="IPR019172">
    <property type="entry name" value="Osteopetrosis-assoc_TM_1"/>
</dbReference>
<dbReference type="PANTHER" id="PTHR15644:SF2">
    <property type="entry name" value="OSTEOPETROSIS-ASSOCIATED TRANSMEMBRANE PROTEIN 1"/>
    <property type="match status" value="1"/>
</dbReference>
<gene>
    <name evidence="3" type="ORF">PYX00_010028</name>
</gene>
<evidence type="ECO:0000256" key="1">
    <source>
        <dbReference type="SAM" id="Phobius"/>
    </source>
</evidence>